<reference evidence="4" key="1">
    <citation type="journal article" date="2019" name="Int. J. Syst. Evol. Microbiol.">
        <title>The Global Catalogue of Microorganisms (GCM) 10K type strain sequencing project: providing services to taxonomists for standard genome sequencing and annotation.</title>
        <authorList>
            <consortium name="The Broad Institute Genomics Platform"/>
            <consortium name="The Broad Institute Genome Sequencing Center for Infectious Disease"/>
            <person name="Wu L."/>
            <person name="Ma J."/>
        </authorList>
    </citation>
    <scope>NUCLEOTIDE SEQUENCE [LARGE SCALE GENOMIC DNA]</scope>
    <source>
        <strain evidence="4">CCUG 43304</strain>
    </source>
</reference>
<evidence type="ECO:0000256" key="1">
    <source>
        <dbReference type="ARBA" id="ARBA00023125"/>
    </source>
</evidence>
<organism evidence="3 4">
    <name type="scientific">Luethyella okanaganae</name>
    <dbReference type="NCBI Taxonomy" id="69372"/>
    <lineage>
        <taxon>Bacteria</taxon>
        <taxon>Bacillati</taxon>
        <taxon>Actinomycetota</taxon>
        <taxon>Actinomycetes</taxon>
        <taxon>Micrococcales</taxon>
        <taxon>Microbacteriaceae</taxon>
        <taxon>Luethyella</taxon>
    </lineage>
</organism>
<keyword evidence="4" id="KW-1185">Reference proteome</keyword>
<feature type="domain" description="HTH luxR-type" evidence="2">
    <location>
        <begin position="21"/>
        <end position="86"/>
    </location>
</feature>
<name>A0ABW1VJL2_9MICO</name>
<dbReference type="Proteomes" id="UP001596306">
    <property type="component" value="Unassembled WGS sequence"/>
</dbReference>
<sequence>MIRDIAAGRRYVDPDIAAAALAADRCPLTPRELDVLRMTRQNSPIQHIAYTLHLAEVTVRNYLSTAMTKLDAPSRHAAAEIAWEHGWV</sequence>
<dbReference type="PRINTS" id="PR00038">
    <property type="entry name" value="HTHLUXR"/>
</dbReference>
<keyword evidence="1" id="KW-0238">DNA-binding</keyword>
<dbReference type="PANTHER" id="PTHR43214:SF42">
    <property type="entry name" value="TRANSCRIPTIONAL REGULATORY PROTEIN DESR"/>
    <property type="match status" value="1"/>
</dbReference>
<dbReference type="Gene3D" id="1.10.10.10">
    <property type="entry name" value="Winged helix-like DNA-binding domain superfamily/Winged helix DNA-binding domain"/>
    <property type="match status" value="1"/>
</dbReference>
<dbReference type="PANTHER" id="PTHR43214">
    <property type="entry name" value="TWO-COMPONENT RESPONSE REGULATOR"/>
    <property type="match status" value="1"/>
</dbReference>
<dbReference type="InterPro" id="IPR039420">
    <property type="entry name" value="WalR-like"/>
</dbReference>
<dbReference type="InterPro" id="IPR000792">
    <property type="entry name" value="Tscrpt_reg_LuxR_C"/>
</dbReference>
<protein>
    <submittedName>
        <fullName evidence="3">Response regulator transcription factor</fullName>
    </submittedName>
</protein>
<dbReference type="SMART" id="SM00421">
    <property type="entry name" value="HTH_LUXR"/>
    <property type="match status" value="1"/>
</dbReference>
<comment type="caution">
    <text evidence="3">The sequence shown here is derived from an EMBL/GenBank/DDBJ whole genome shotgun (WGS) entry which is preliminary data.</text>
</comment>
<evidence type="ECO:0000259" key="2">
    <source>
        <dbReference type="PROSITE" id="PS50043"/>
    </source>
</evidence>
<gene>
    <name evidence="3" type="ORF">ACFQB0_13225</name>
</gene>
<dbReference type="InterPro" id="IPR016032">
    <property type="entry name" value="Sig_transdc_resp-reg_C-effctor"/>
</dbReference>
<accession>A0ABW1VJL2</accession>
<dbReference type="CDD" id="cd06170">
    <property type="entry name" value="LuxR_C_like"/>
    <property type="match status" value="1"/>
</dbReference>
<dbReference type="Pfam" id="PF00196">
    <property type="entry name" value="GerE"/>
    <property type="match status" value="1"/>
</dbReference>
<dbReference type="SUPFAM" id="SSF46894">
    <property type="entry name" value="C-terminal effector domain of the bipartite response regulators"/>
    <property type="match status" value="1"/>
</dbReference>
<dbReference type="PROSITE" id="PS50043">
    <property type="entry name" value="HTH_LUXR_2"/>
    <property type="match status" value="1"/>
</dbReference>
<dbReference type="RefSeq" id="WP_386732457.1">
    <property type="nucleotide sequence ID" value="NZ_JBHSTP010000003.1"/>
</dbReference>
<dbReference type="EMBL" id="JBHSTP010000003">
    <property type="protein sequence ID" value="MFC6357067.1"/>
    <property type="molecule type" value="Genomic_DNA"/>
</dbReference>
<evidence type="ECO:0000313" key="4">
    <source>
        <dbReference type="Proteomes" id="UP001596306"/>
    </source>
</evidence>
<dbReference type="InterPro" id="IPR036388">
    <property type="entry name" value="WH-like_DNA-bd_sf"/>
</dbReference>
<proteinExistence type="predicted"/>
<evidence type="ECO:0000313" key="3">
    <source>
        <dbReference type="EMBL" id="MFC6357067.1"/>
    </source>
</evidence>